<evidence type="ECO:0000313" key="2">
    <source>
        <dbReference type="EMBL" id="QEG39820.1"/>
    </source>
</evidence>
<dbReference type="KEGG" id="rul:UC8_18190"/>
<dbReference type="Proteomes" id="UP000325286">
    <property type="component" value="Chromosome"/>
</dbReference>
<gene>
    <name evidence="2" type="ORF">UC8_18190</name>
</gene>
<sequence length="383" mass="42158">MDATNQLRTGVSTVLSTLIWLAAVGVGLLGASPAAYGQASVRTQNFIISAPNPQLAQAVGKAAEKYRSELADYWLGYELSPWQSPCPIRVVSGPQLAAQGVTHYDIQPVRNFRMEVVGTPERILDSVLPHEVTHTILATHFGRPLPRWADEGVCTIVEHEAEKSKHEAHLRNFLRTERGIAMNKLFLLREYPDDIHPMYAQGYSVCRFLIEQQGPRTFIQFLEKYIERPSWTDTVREHYGYDSLAELQHYWLKWVSDGSGAVEQYVKHRPSDSPSNIRLAAAGGAAPGVAPRPTPQIPAASQPTRSVDGPATLAASSDDSWYLRRRDQAAGQNPAATAAVQPAAAQSAAPPTTPRHVVAQPQGEQRMAPSPVWPVPARATKWR</sequence>
<evidence type="ECO:0008006" key="4">
    <source>
        <dbReference type="Google" id="ProtNLM"/>
    </source>
</evidence>
<accession>A0A5B9QQ88</accession>
<evidence type="ECO:0000313" key="3">
    <source>
        <dbReference type="Proteomes" id="UP000325286"/>
    </source>
</evidence>
<organism evidence="2 3">
    <name type="scientific">Roseimaritima ulvae</name>
    <dbReference type="NCBI Taxonomy" id="980254"/>
    <lineage>
        <taxon>Bacteria</taxon>
        <taxon>Pseudomonadati</taxon>
        <taxon>Planctomycetota</taxon>
        <taxon>Planctomycetia</taxon>
        <taxon>Pirellulales</taxon>
        <taxon>Pirellulaceae</taxon>
        <taxon>Roseimaritima</taxon>
    </lineage>
</organism>
<proteinExistence type="predicted"/>
<name>A0A5B9QQ88_9BACT</name>
<reference evidence="2 3" key="1">
    <citation type="submission" date="2019-08" db="EMBL/GenBank/DDBJ databases">
        <title>Deep-cultivation of Planctomycetes and their phenomic and genomic characterization uncovers novel biology.</title>
        <authorList>
            <person name="Wiegand S."/>
            <person name="Jogler M."/>
            <person name="Boedeker C."/>
            <person name="Pinto D."/>
            <person name="Vollmers J."/>
            <person name="Rivas-Marin E."/>
            <person name="Kohn T."/>
            <person name="Peeters S.H."/>
            <person name="Heuer A."/>
            <person name="Rast P."/>
            <person name="Oberbeckmann S."/>
            <person name="Bunk B."/>
            <person name="Jeske O."/>
            <person name="Meyerdierks A."/>
            <person name="Storesund J.E."/>
            <person name="Kallscheuer N."/>
            <person name="Luecker S."/>
            <person name="Lage O.M."/>
            <person name="Pohl T."/>
            <person name="Merkel B.J."/>
            <person name="Hornburger P."/>
            <person name="Mueller R.-W."/>
            <person name="Bruemmer F."/>
            <person name="Labrenz M."/>
            <person name="Spormann A.M."/>
            <person name="Op den Camp H."/>
            <person name="Overmann J."/>
            <person name="Amann R."/>
            <person name="Jetten M.S.M."/>
            <person name="Mascher T."/>
            <person name="Medema M.H."/>
            <person name="Devos D.P."/>
            <person name="Kaster A.-K."/>
            <person name="Ovreas L."/>
            <person name="Rohde M."/>
            <person name="Galperin M.Y."/>
            <person name="Jogler C."/>
        </authorList>
    </citation>
    <scope>NUCLEOTIDE SEQUENCE [LARGE SCALE GENOMIC DNA]</scope>
    <source>
        <strain evidence="2 3">UC8</strain>
    </source>
</reference>
<protein>
    <recommendedName>
        <fullName evidence="4">Peptidase MA-like domain-containing protein</fullName>
    </recommendedName>
</protein>
<feature type="compositionally biased region" description="Low complexity" evidence="1">
    <location>
        <begin position="329"/>
        <end position="350"/>
    </location>
</feature>
<dbReference type="RefSeq" id="WP_068134209.1">
    <property type="nucleotide sequence ID" value="NZ_CP042914.1"/>
</dbReference>
<feature type="region of interest" description="Disordered" evidence="1">
    <location>
        <begin position="266"/>
        <end position="383"/>
    </location>
</feature>
<dbReference type="AlphaFoldDB" id="A0A5B9QQ88"/>
<keyword evidence="3" id="KW-1185">Reference proteome</keyword>
<dbReference type="OrthoDB" id="260154at2"/>
<feature type="compositionally biased region" description="Low complexity" evidence="1">
    <location>
        <begin position="280"/>
        <end position="289"/>
    </location>
</feature>
<dbReference type="EMBL" id="CP042914">
    <property type="protein sequence ID" value="QEG39820.1"/>
    <property type="molecule type" value="Genomic_DNA"/>
</dbReference>
<evidence type="ECO:0000256" key="1">
    <source>
        <dbReference type="SAM" id="MobiDB-lite"/>
    </source>
</evidence>